<gene>
    <name evidence="2" type="ORF">CNBG_0740</name>
</gene>
<protein>
    <submittedName>
        <fullName evidence="2">Uncharacterized protein</fullName>
    </submittedName>
</protein>
<feature type="compositionally biased region" description="Basic residues" evidence="1">
    <location>
        <begin position="92"/>
        <end position="102"/>
    </location>
</feature>
<dbReference type="OrthoDB" id="2575946at2759"/>
<dbReference type="AlphaFoldDB" id="A0A095C2M8"/>
<proteinExistence type="predicted"/>
<evidence type="ECO:0000313" key="2">
    <source>
        <dbReference type="EMBL" id="KGB74902.1"/>
    </source>
</evidence>
<reference evidence="2 3" key="1">
    <citation type="journal article" date="2011" name="MBio">
        <title>Genome variation in Cryptococcus gattii, an emerging pathogen of immunocompetent hosts.</title>
        <authorList>
            <person name="D'Souza C.A."/>
            <person name="Kronstad J.W."/>
            <person name="Taylor G."/>
            <person name="Warren R."/>
            <person name="Yuen M."/>
            <person name="Hu G."/>
            <person name="Jung W.H."/>
            <person name="Sham A."/>
            <person name="Kidd S.E."/>
            <person name="Tangen K."/>
            <person name="Lee N."/>
            <person name="Zeilmaker T."/>
            <person name="Sawkins J."/>
            <person name="McVicker G."/>
            <person name="Shah S."/>
            <person name="Gnerre S."/>
            <person name="Griggs A."/>
            <person name="Zeng Q."/>
            <person name="Bartlett K."/>
            <person name="Li W."/>
            <person name="Wang X."/>
            <person name="Heitman J."/>
            <person name="Stajich J.E."/>
            <person name="Fraser J.A."/>
            <person name="Meyer W."/>
            <person name="Carter D."/>
            <person name="Schein J."/>
            <person name="Krzywinski M."/>
            <person name="Kwon-Chung K.J."/>
            <person name="Varma A."/>
            <person name="Wang J."/>
            <person name="Brunham R."/>
            <person name="Fyfe M."/>
            <person name="Ouellette B.F."/>
            <person name="Siddiqui A."/>
            <person name="Marra M."/>
            <person name="Jones S."/>
            <person name="Holt R."/>
            <person name="Birren B.W."/>
            <person name="Galagan J.E."/>
            <person name="Cuomo C.A."/>
        </authorList>
    </citation>
    <scope>NUCLEOTIDE SEQUENCE [LARGE SCALE GENOMIC DNA]</scope>
    <source>
        <strain evidence="2 3">R265</strain>
    </source>
</reference>
<accession>A0A095C2M8</accession>
<dbReference type="HOGENOM" id="CLU_2277351_0_0_1"/>
<sequence length="102" mass="11325">MPAQEQATATSALPSTSHISQPVQPSKLAKNPRLPATMITPSGSIQTSQKNKSHKGQISKKKRAKLEKGREKAAELSGKLEVKVREREDRKAKRQRAKKAWE</sequence>
<name>A0A095C2M8_CRYD2</name>
<reference evidence="2 3" key="2">
    <citation type="journal article" date="2018" name="Proc. Natl. Acad. Sci.">
        <title>RNAi is a critical determinant of centromere evolution in closely related fungi.</title>
        <authorList>
            <person name="Yadav V."/>
            <person name="Sun S."/>
            <person name="Billmyre R.B."/>
            <person name="Thimmappa B.C."/>
            <person name="Shea T."/>
            <person name="Lintner R."/>
            <person name="Bakkeren G."/>
            <person name="Cuomo C.A."/>
            <person name="Heitman J."/>
            <person name="Sanyal K."/>
        </authorList>
    </citation>
    <scope>NUCLEOTIDE SEQUENCE [LARGE SCALE GENOMIC DNA]</scope>
    <source>
        <strain evidence="2 3">R265</strain>
    </source>
</reference>
<dbReference type="KEGG" id="cdeu:CNBG_0740"/>
<evidence type="ECO:0000313" key="3">
    <source>
        <dbReference type="Proteomes" id="UP000029445"/>
    </source>
</evidence>
<dbReference type="GeneID" id="88176963"/>
<feature type="compositionally biased region" description="Basic residues" evidence="1">
    <location>
        <begin position="51"/>
        <end position="65"/>
    </location>
</feature>
<organism evidence="2 3">
    <name type="scientific">Cryptococcus deuterogattii (strain R265)</name>
    <name type="common">Cryptococcus gattii VGII (strain R265)</name>
    <dbReference type="NCBI Taxonomy" id="294750"/>
    <lineage>
        <taxon>Eukaryota</taxon>
        <taxon>Fungi</taxon>
        <taxon>Dikarya</taxon>
        <taxon>Basidiomycota</taxon>
        <taxon>Agaricomycotina</taxon>
        <taxon>Tremellomycetes</taxon>
        <taxon>Tremellales</taxon>
        <taxon>Cryptococcaceae</taxon>
        <taxon>Cryptococcus</taxon>
        <taxon>Cryptococcus gattii species complex</taxon>
    </lineage>
</organism>
<dbReference type="Proteomes" id="UP000029445">
    <property type="component" value="Chromosome 2"/>
</dbReference>
<feature type="region of interest" description="Disordered" evidence="1">
    <location>
        <begin position="1"/>
        <end position="102"/>
    </location>
</feature>
<feature type="compositionally biased region" description="Basic and acidic residues" evidence="1">
    <location>
        <begin position="66"/>
        <end position="91"/>
    </location>
</feature>
<dbReference type="EMBL" id="CP025760">
    <property type="protein sequence ID" value="KGB74902.1"/>
    <property type="molecule type" value="Genomic_DNA"/>
</dbReference>
<dbReference type="VEuPathDB" id="FungiDB:CNBG_0740"/>
<dbReference type="RefSeq" id="XP_062880879.1">
    <property type="nucleotide sequence ID" value="XM_063024809.1"/>
</dbReference>
<feature type="compositionally biased region" description="Polar residues" evidence="1">
    <location>
        <begin position="1"/>
        <end position="24"/>
    </location>
</feature>
<feature type="compositionally biased region" description="Polar residues" evidence="1">
    <location>
        <begin position="39"/>
        <end position="50"/>
    </location>
</feature>
<evidence type="ECO:0000256" key="1">
    <source>
        <dbReference type="SAM" id="MobiDB-lite"/>
    </source>
</evidence>
<keyword evidence="3" id="KW-1185">Reference proteome</keyword>